<dbReference type="InterPro" id="IPR036868">
    <property type="entry name" value="TusA-like_sf"/>
</dbReference>
<dbReference type="RefSeq" id="WP_022588128.1">
    <property type="nucleotide sequence ID" value="NZ_AXDC01000023.1"/>
</dbReference>
<accession>U5CS87</accession>
<comment type="similarity">
    <text evidence="1">Belongs to the sulfur carrier protein TusA family.</text>
</comment>
<organism evidence="3 4">
    <name type="scientific">Caldanaerobacter subterraneus subsp. yonseiensis KB-1</name>
    <dbReference type="NCBI Taxonomy" id="1388761"/>
    <lineage>
        <taxon>Bacteria</taxon>
        <taxon>Bacillati</taxon>
        <taxon>Bacillota</taxon>
        <taxon>Clostridia</taxon>
        <taxon>Thermoanaerobacterales</taxon>
        <taxon>Thermoanaerobacteraceae</taxon>
        <taxon>Caldanaerobacter</taxon>
    </lineage>
</organism>
<feature type="domain" description="UPF0033" evidence="2">
    <location>
        <begin position="3"/>
        <end position="71"/>
    </location>
</feature>
<evidence type="ECO:0000259" key="2">
    <source>
        <dbReference type="Pfam" id="PF01206"/>
    </source>
</evidence>
<gene>
    <name evidence="3" type="ORF">O163_08620</name>
</gene>
<dbReference type="PANTHER" id="PTHR33279">
    <property type="entry name" value="SULFUR CARRIER PROTEIN YEDF-RELATED"/>
    <property type="match status" value="1"/>
</dbReference>
<evidence type="ECO:0000313" key="3">
    <source>
        <dbReference type="EMBL" id="ERM91816.1"/>
    </source>
</evidence>
<dbReference type="Pfam" id="PF01206">
    <property type="entry name" value="TusA"/>
    <property type="match status" value="1"/>
</dbReference>
<dbReference type="PANTHER" id="PTHR33279:SF6">
    <property type="entry name" value="SULFUR CARRIER PROTEIN YEDF-RELATED"/>
    <property type="match status" value="1"/>
</dbReference>
<dbReference type="PATRIC" id="fig|1388761.3.peg.1735"/>
<reference evidence="3 4" key="1">
    <citation type="journal article" date="2013" name="Genome Announc.">
        <title>Draft Genome Sequence of an Anaerobic and Extremophilic Bacterium, Caldanaerobacter yonseiensis, Isolated from a Geothermal Hot Stream.</title>
        <authorList>
            <person name="Lee S.J."/>
            <person name="Lee Y.J."/>
            <person name="Park G.S."/>
            <person name="Kim B.C."/>
            <person name="Lee S.J."/>
            <person name="Shin J.H."/>
            <person name="Lee D.W."/>
        </authorList>
    </citation>
    <scope>NUCLEOTIDE SEQUENCE [LARGE SCALE GENOMIC DNA]</scope>
    <source>
        <strain evidence="3 4">KB-1</strain>
    </source>
</reference>
<protein>
    <submittedName>
        <fullName evidence="3">Response regulator SirA</fullName>
    </submittedName>
</protein>
<dbReference type="InterPro" id="IPR001455">
    <property type="entry name" value="TusA-like"/>
</dbReference>
<evidence type="ECO:0000313" key="4">
    <source>
        <dbReference type="Proteomes" id="UP000016856"/>
    </source>
</evidence>
<dbReference type="AlphaFoldDB" id="U5CS87"/>
<dbReference type="Gene3D" id="3.30.110.40">
    <property type="entry name" value="TusA-like domain"/>
    <property type="match status" value="1"/>
</dbReference>
<evidence type="ECO:0000256" key="1">
    <source>
        <dbReference type="ARBA" id="ARBA00008984"/>
    </source>
</evidence>
<comment type="caution">
    <text evidence="3">The sequence shown here is derived from an EMBL/GenBank/DDBJ whole genome shotgun (WGS) entry which is preliminary data.</text>
</comment>
<sequence>MVHEIMCMGEICPLPLLKAKKKYEEMKEGEILKVVVDHRCTLDNLETYFSKLNCSMEVKEVLKGVWEVYIKNKAPIKGAC</sequence>
<dbReference type="EMBL" id="AXDC01000023">
    <property type="protein sequence ID" value="ERM91816.1"/>
    <property type="molecule type" value="Genomic_DNA"/>
</dbReference>
<proteinExistence type="inferred from homology"/>
<dbReference type="CDD" id="cd00291">
    <property type="entry name" value="SirA_YedF_YeeD"/>
    <property type="match status" value="1"/>
</dbReference>
<dbReference type="Proteomes" id="UP000016856">
    <property type="component" value="Unassembled WGS sequence"/>
</dbReference>
<dbReference type="SUPFAM" id="SSF64307">
    <property type="entry name" value="SirA-like"/>
    <property type="match status" value="1"/>
</dbReference>
<name>U5CS87_CALSX</name>